<keyword evidence="5" id="KW-0732">Signal</keyword>
<dbReference type="InterPro" id="IPR017937">
    <property type="entry name" value="Thioredoxin_CS"/>
</dbReference>
<evidence type="ECO:0000256" key="4">
    <source>
        <dbReference type="ARBA" id="ARBA00012723"/>
    </source>
</evidence>
<evidence type="ECO:0000259" key="13">
    <source>
        <dbReference type="PROSITE" id="PS51352"/>
    </source>
</evidence>
<dbReference type="CDD" id="cd03001">
    <property type="entry name" value="PDI_a_P5"/>
    <property type="match status" value="2"/>
</dbReference>
<keyword evidence="10" id="KW-0676">Redox-active center</keyword>
<evidence type="ECO:0000313" key="14">
    <source>
        <dbReference type="EMBL" id="RHY32955.1"/>
    </source>
</evidence>
<organism evidence="14 15">
    <name type="scientific">Aphanomyces invadans</name>
    <dbReference type="NCBI Taxonomy" id="157072"/>
    <lineage>
        <taxon>Eukaryota</taxon>
        <taxon>Sar</taxon>
        <taxon>Stramenopiles</taxon>
        <taxon>Oomycota</taxon>
        <taxon>Saprolegniomycetes</taxon>
        <taxon>Saprolegniales</taxon>
        <taxon>Verrucalvaceae</taxon>
        <taxon>Aphanomyces</taxon>
    </lineage>
</organism>
<comment type="catalytic activity">
    <reaction evidence="1">
        <text>Catalyzes the rearrangement of -S-S- bonds in proteins.</text>
        <dbReference type="EC" id="5.3.4.1"/>
    </reaction>
</comment>
<comment type="caution">
    <text evidence="14">The sequence shown here is derived from an EMBL/GenBank/DDBJ whole genome shotgun (WGS) entry which is preliminary data.</text>
</comment>
<feature type="domain" description="Thioredoxin" evidence="13">
    <location>
        <begin position="178"/>
        <end position="299"/>
    </location>
</feature>
<evidence type="ECO:0000256" key="3">
    <source>
        <dbReference type="ARBA" id="ARBA00006347"/>
    </source>
</evidence>
<dbReference type="SUPFAM" id="SSF52833">
    <property type="entry name" value="Thioredoxin-like"/>
    <property type="match status" value="3"/>
</dbReference>
<dbReference type="InterPro" id="IPR005788">
    <property type="entry name" value="PDI_thioredoxin-like_dom"/>
</dbReference>
<dbReference type="PROSITE" id="PS00194">
    <property type="entry name" value="THIOREDOXIN_1"/>
    <property type="match status" value="2"/>
</dbReference>
<evidence type="ECO:0000256" key="8">
    <source>
        <dbReference type="ARBA" id="ARBA00023157"/>
    </source>
</evidence>
<dbReference type="Gene3D" id="3.40.30.10">
    <property type="entry name" value="Glutaredoxin"/>
    <property type="match status" value="3"/>
</dbReference>
<gene>
    <name evidence="14" type="ORF">DYB32_002040</name>
</gene>
<protein>
    <recommendedName>
        <fullName evidence="4">protein disulfide-isomerase</fullName>
        <ecNumber evidence="4">5.3.4.1</ecNumber>
    </recommendedName>
</protein>
<dbReference type="NCBIfam" id="TIGR01126">
    <property type="entry name" value="pdi_dom"/>
    <property type="match status" value="2"/>
</dbReference>
<evidence type="ECO:0000256" key="9">
    <source>
        <dbReference type="ARBA" id="ARBA00023235"/>
    </source>
</evidence>
<evidence type="ECO:0000256" key="1">
    <source>
        <dbReference type="ARBA" id="ARBA00001182"/>
    </source>
</evidence>
<evidence type="ECO:0000256" key="6">
    <source>
        <dbReference type="ARBA" id="ARBA00022737"/>
    </source>
</evidence>
<dbReference type="EMBL" id="QUSY01000104">
    <property type="protein sequence ID" value="RHY32955.1"/>
    <property type="molecule type" value="Genomic_DNA"/>
</dbReference>
<dbReference type="GO" id="GO:0003756">
    <property type="term" value="F:protein disulfide isomerase activity"/>
    <property type="evidence" value="ECO:0007669"/>
    <property type="project" value="UniProtKB-EC"/>
</dbReference>
<dbReference type="GO" id="GO:0034976">
    <property type="term" value="P:response to endoplasmic reticulum stress"/>
    <property type="evidence" value="ECO:0007669"/>
    <property type="project" value="TreeGrafter"/>
</dbReference>
<sequence length="468" mass="50415">MAGNSGRKQRACHLKKITRVMTSMGLRVIMLALCSAVAFSSAFYTSASAVKNLDPKSFEKEVIGGKGVWFVEFYAPWCGHCKNLAPEWKKAAKALDGIVNVAAVDCDQHKELAGKYGVQGFPTIKVFGDNKRSPTDYQGQRTAQAIVDAAVKEASKLAKARMSGKASTGKPSPQEKPKPKSKPSPSSSAVVTLTDDNFDELVLNSGDVWMVEFYAPWCGHCKSLAPEWEQAASELKGQVKLGALDATAAERKASEYGIKGFPTIKLFGPTASSASDAQDYQGPRQASGIVSYALHQLEKLGGGLKVPEITSMSTMQDHCAGKSICVVAVLPHIFDSGAKGRTDYLSQVEGAAKLVRGKPFRFSWVQGGDQNKLEQAFDLTFGYPAVVAISLDKQRYSVMRAAFDSKSIATFLEDIFSGKQSTYPYDNLPAIHTVTPWDGKDAKVDAIVDDDDDDILKELGLGGGSDEL</sequence>
<comment type="similarity">
    <text evidence="3 11">Belongs to the protein disulfide isomerase family.</text>
</comment>
<evidence type="ECO:0000256" key="2">
    <source>
        <dbReference type="ARBA" id="ARBA00004319"/>
    </source>
</evidence>
<feature type="region of interest" description="Disordered" evidence="12">
    <location>
        <begin position="160"/>
        <end position="191"/>
    </location>
</feature>
<dbReference type="PANTHER" id="PTHR45815:SF3">
    <property type="entry name" value="PROTEIN DISULFIDE-ISOMERASE A6"/>
    <property type="match status" value="1"/>
</dbReference>
<dbReference type="AlphaFoldDB" id="A0A3R7D4L0"/>
<dbReference type="FunFam" id="3.40.30.10:FF:000050">
    <property type="entry name" value="protein disulfide-isomerase A6 isoform X1"/>
    <property type="match status" value="1"/>
</dbReference>
<dbReference type="PANTHER" id="PTHR45815">
    <property type="entry name" value="PROTEIN DISULFIDE-ISOMERASE A6"/>
    <property type="match status" value="1"/>
</dbReference>
<evidence type="ECO:0000256" key="5">
    <source>
        <dbReference type="ARBA" id="ARBA00022729"/>
    </source>
</evidence>
<dbReference type="GO" id="GO:0015035">
    <property type="term" value="F:protein-disulfide reductase activity"/>
    <property type="evidence" value="ECO:0007669"/>
    <property type="project" value="TreeGrafter"/>
</dbReference>
<reference evidence="14 15" key="1">
    <citation type="submission" date="2018-08" db="EMBL/GenBank/DDBJ databases">
        <title>Aphanomyces genome sequencing and annotation.</title>
        <authorList>
            <person name="Minardi D."/>
            <person name="Oidtmann B."/>
            <person name="Van Der Giezen M."/>
            <person name="Studholme D.J."/>
        </authorList>
    </citation>
    <scope>NUCLEOTIDE SEQUENCE [LARGE SCALE GENOMIC DNA]</scope>
    <source>
        <strain evidence="14 15">NJM0002</strain>
    </source>
</reference>
<name>A0A3R7D4L0_9STRA</name>
<keyword evidence="7" id="KW-0256">Endoplasmic reticulum</keyword>
<dbReference type="InterPro" id="IPR057305">
    <property type="entry name" value="Thioredox_PDIA6_C"/>
</dbReference>
<proteinExistence type="inferred from homology"/>
<dbReference type="InterPro" id="IPR036249">
    <property type="entry name" value="Thioredoxin-like_sf"/>
</dbReference>
<dbReference type="Proteomes" id="UP000285060">
    <property type="component" value="Unassembled WGS sequence"/>
</dbReference>
<keyword evidence="6" id="KW-0677">Repeat</keyword>
<evidence type="ECO:0000256" key="10">
    <source>
        <dbReference type="ARBA" id="ARBA00023284"/>
    </source>
</evidence>
<comment type="subcellular location">
    <subcellularLocation>
        <location evidence="2">Endoplasmic reticulum lumen</location>
    </subcellularLocation>
</comment>
<evidence type="ECO:0000313" key="15">
    <source>
        <dbReference type="Proteomes" id="UP000285060"/>
    </source>
</evidence>
<accession>A0A3R7D4L0</accession>
<keyword evidence="8" id="KW-1015">Disulfide bond</keyword>
<dbReference type="Pfam" id="PF24541">
    <property type="entry name" value="Thioredox_PDIA6_C"/>
    <property type="match status" value="1"/>
</dbReference>
<dbReference type="GO" id="GO:0005788">
    <property type="term" value="C:endoplasmic reticulum lumen"/>
    <property type="evidence" value="ECO:0007669"/>
    <property type="project" value="UniProtKB-SubCell"/>
</dbReference>
<evidence type="ECO:0000256" key="7">
    <source>
        <dbReference type="ARBA" id="ARBA00022824"/>
    </source>
</evidence>
<dbReference type="PRINTS" id="PR00421">
    <property type="entry name" value="THIOREDOXIN"/>
</dbReference>
<dbReference type="PROSITE" id="PS51352">
    <property type="entry name" value="THIOREDOXIN_2"/>
    <property type="match status" value="2"/>
</dbReference>
<keyword evidence="9" id="KW-0413">Isomerase</keyword>
<dbReference type="EC" id="5.3.4.1" evidence="4"/>
<dbReference type="InterPro" id="IPR013766">
    <property type="entry name" value="Thioredoxin_domain"/>
</dbReference>
<feature type="domain" description="Thioredoxin" evidence="13">
    <location>
        <begin position="36"/>
        <end position="156"/>
    </location>
</feature>
<dbReference type="VEuPathDB" id="FungiDB:H310_02948"/>
<evidence type="ECO:0000256" key="12">
    <source>
        <dbReference type="SAM" id="MobiDB-lite"/>
    </source>
</evidence>
<dbReference type="Pfam" id="PF00085">
    <property type="entry name" value="Thioredoxin"/>
    <property type="match status" value="2"/>
</dbReference>
<evidence type="ECO:0000256" key="11">
    <source>
        <dbReference type="RuleBase" id="RU004208"/>
    </source>
</evidence>
<keyword evidence="15" id="KW-1185">Reference proteome</keyword>